<dbReference type="Pfam" id="PF09991">
    <property type="entry name" value="DUF2232"/>
    <property type="match status" value="1"/>
</dbReference>
<keyword evidence="1" id="KW-0472">Membrane</keyword>
<keyword evidence="1" id="KW-0812">Transmembrane</keyword>
<feature type="transmembrane region" description="Helical" evidence="1">
    <location>
        <begin position="235"/>
        <end position="253"/>
    </location>
</feature>
<name>A0A831RKA5_9GAMM</name>
<evidence type="ECO:0000313" key="2">
    <source>
        <dbReference type="EMBL" id="HEB96957.1"/>
    </source>
</evidence>
<feature type="transmembrane region" description="Helical" evidence="1">
    <location>
        <begin position="207"/>
        <end position="229"/>
    </location>
</feature>
<feature type="transmembrane region" description="Helical" evidence="1">
    <location>
        <begin position="53"/>
        <end position="86"/>
    </location>
</feature>
<comment type="caution">
    <text evidence="2">The sequence shown here is derived from an EMBL/GenBank/DDBJ whole genome shotgun (WGS) entry which is preliminary data.</text>
</comment>
<keyword evidence="1" id="KW-1133">Transmembrane helix</keyword>
<gene>
    <name evidence="2" type="ORF">ENI96_11075</name>
</gene>
<organism evidence="2">
    <name type="scientific">Sedimenticola thiotaurini</name>
    <dbReference type="NCBI Taxonomy" id="1543721"/>
    <lineage>
        <taxon>Bacteria</taxon>
        <taxon>Pseudomonadati</taxon>
        <taxon>Pseudomonadota</taxon>
        <taxon>Gammaproteobacteria</taxon>
        <taxon>Chromatiales</taxon>
        <taxon>Sedimenticolaceae</taxon>
        <taxon>Sedimenticola</taxon>
    </lineage>
</organism>
<evidence type="ECO:0000256" key="1">
    <source>
        <dbReference type="SAM" id="Phobius"/>
    </source>
</evidence>
<dbReference type="Proteomes" id="UP000886251">
    <property type="component" value="Unassembled WGS sequence"/>
</dbReference>
<reference evidence="2" key="1">
    <citation type="journal article" date="2020" name="mSystems">
        <title>Genome- and Community-Level Interaction Insights into Carbon Utilization and Element Cycling Functions of Hydrothermarchaeota in Hydrothermal Sediment.</title>
        <authorList>
            <person name="Zhou Z."/>
            <person name="Liu Y."/>
            <person name="Xu W."/>
            <person name="Pan J."/>
            <person name="Luo Z.H."/>
            <person name="Li M."/>
        </authorList>
    </citation>
    <scope>NUCLEOTIDE SEQUENCE [LARGE SCALE GENOMIC DNA]</scope>
    <source>
        <strain evidence="2">HyVt-443</strain>
    </source>
</reference>
<dbReference type="AlphaFoldDB" id="A0A831RKA5"/>
<feature type="transmembrane region" description="Helical" evidence="1">
    <location>
        <begin position="260"/>
        <end position="286"/>
    </location>
</feature>
<dbReference type="InterPro" id="IPR018710">
    <property type="entry name" value="DUF2232"/>
</dbReference>
<dbReference type="EMBL" id="DRKP01000131">
    <property type="protein sequence ID" value="HEB96957.1"/>
    <property type="molecule type" value="Genomic_DNA"/>
</dbReference>
<accession>A0A831RKA5</accession>
<feature type="transmembrane region" description="Helical" evidence="1">
    <location>
        <begin position="161"/>
        <end position="186"/>
    </location>
</feature>
<sequence>MRLLASFVMRGRMQAAMAASVLALLSLLLPPVTLLSAAVVALVTLRRGLQEGALLVGLSTLACALLSLLALGVVLPVVSFVLLLWLPVWLLGGVLRVSRSLGLTLQVGLLLGLVVIAAQYTQGGDPVATWREALEPFVQSLVEAGVLQASDEAGLVETMAAWMPGVIAVGFLLQTMIALFLGRWWQALLYNPGGFRQEFHQLRMGRPLAWATLAVLGLTAFAGSAGGHWLSYLDMLLVSAWFLQGLAVIHGIVGKRRRGAGWLVTVYALLALAMPHMATVLALIGFTDSWIDMRARVGPGKDPDRTG</sequence>
<proteinExistence type="predicted"/>
<protein>
    <submittedName>
        <fullName evidence="2">DUF2232 domain-containing protein</fullName>
    </submittedName>
</protein>
<feature type="transmembrane region" description="Helical" evidence="1">
    <location>
        <begin position="98"/>
        <end position="120"/>
    </location>
</feature>